<dbReference type="AlphaFoldDB" id="A0A1U8NW83"/>
<dbReference type="Pfam" id="PF13639">
    <property type="entry name" value="zf-RING_2"/>
    <property type="match status" value="1"/>
</dbReference>
<evidence type="ECO:0000256" key="5">
    <source>
        <dbReference type="ARBA" id="ARBA00022679"/>
    </source>
</evidence>
<comment type="subcellular location">
    <subcellularLocation>
        <location evidence="2">Membrane</location>
        <topology evidence="2">Single-pass membrane protein</topology>
    </subcellularLocation>
</comment>
<sequence length="414" mass="46771">MDPLNFFFIVVVVVVVILLSFFLQPFLTNGELCSAVSCSSVIVEYPFRLTNQPDCCGHPDFNLSISCRSRYHLPDQTIINFPSSGDLVVETIDYSTPYLLLTDPCMPKRLLKGFDLSGTAFMSLYPRTYIFFNCSTQSNISIIYPSAISFSCLSGMNFSVWGIPKIFYDPSTPLSSCLELAEISVPLRSRGWPTNYIDDILLTWEQPSCVFPPCNHCESNCQSENGDGECSRKKRGMYVSNKAMFMLLNFMLKHLLFFQGLSSGTKYAVIFIVGTPISLIVLCIIYYNIRVHCYDHRHQLNAEISSLTEEQQLADITVNGLDGSRIEAYPITLLGENFELPRPNDNTCSICLSEYQAKETIRTMPDCNHYFHANCIDEWFKLNPACPVCRNTPDHDSARLITRSTSSFSSRPPL</sequence>
<dbReference type="EC" id="2.3.2.27" evidence="4"/>
<dbReference type="PANTHER" id="PTHR46279">
    <property type="entry name" value="RING/U-BOX SUPERFAMILY PROTEIN"/>
    <property type="match status" value="1"/>
</dbReference>
<comment type="similarity">
    <text evidence="14">Belongs to the RING-type zinc finger family. ATL subfamily.</text>
</comment>
<evidence type="ECO:0000256" key="2">
    <source>
        <dbReference type="ARBA" id="ARBA00004167"/>
    </source>
</evidence>
<feature type="transmembrane region" description="Helical" evidence="16">
    <location>
        <begin position="6"/>
        <end position="23"/>
    </location>
</feature>
<evidence type="ECO:0000256" key="7">
    <source>
        <dbReference type="ARBA" id="ARBA00022723"/>
    </source>
</evidence>
<dbReference type="Proteomes" id="UP000818029">
    <property type="component" value="Chromosome A02"/>
</dbReference>
<dbReference type="OrthoDB" id="8062037at2759"/>
<keyword evidence="11" id="KW-0862">Zinc</keyword>
<gene>
    <name evidence="19" type="primary">LOC107952483</name>
</gene>
<evidence type="ECO:0000256" key="8">
    <source>
        <dbReference type="ARBA" id="ARBA00022729"/>
    </source>
</evidence>
<keyword evidence="13 16" id="KW-0472">Membrane</keyword>
<evidence type="ECO:0000256" key="9">
    <source>
        <dbReference type="ARBA" id="ARBA00022771"/>
    </source>
</evidence>
<evidence type="ECO:0000313" key="18">
    <source>
        <dbReference type="Proteomes" id="UP000818029"/>
    </source>
</evidence>
<reference evidence="18" key="1">
    <citation type="journal article" date="2020" name="Nat. Genet.">
        <title>Genomic diversifications of five Gossypium allopolyploid species and their impact on cotton improvement.</title>
        <authorList>
            <person name="Chen Z.J."/>
            <person name="Sreedasyam A."/>
            <person name="Ando A."/>
            <person name="Song Q."/>
            <person name="De Santiago L.M."/>
            <person name="Hulse-Kemp A.M."/>
            <person name="Ding M."/>
            <person name="Ye W."/>
            <person name="Kirkbride R.C."/>
            <person name="Jenkins J."/>
            <person name="Plott C."/>
            <person name="Lovell J."/>
            <person name="Lin Y.M."/>
            <person name="Vaughn R."/>
            <person name="Liu B."/>
            <person name="Simpson S."/>
            <person name="Scheffler B.E."/>
            <person name="Wen L."/>
            <person name="Saski C.A."/>
            <person name="Grover C.E."/>
            <person name="Hu G."/>
            <person name="Conover J.L."/>
            <person name="Carlson J.W."/>
            <person name="Shu S."/>
            <person name="Boston L.B."/>
            <person name="Williams M."/>
            <person name="Peterson D.G."/>
            <person name="McGee K."/>
            <person name="Jones D.C."/>
            <person name="Wendel J.F."/>
            <person name="Stelly D.M."/>
            <person name="Grimwood J."/>
            <person name="Schmutz J."/>
        </authorList>
    </citation>
    <scope>NUCLEOTIDE SEQUENCE [LARGE SCALE GENOMIC DNA]</scope>
    <source>
        <strain evidence="18">cv. TM-1</strain>
    </source>
</reference>
<evidence type="ECO:0000256" key="16">
    <source>
        <dbReference type="SAM" id="Phobius"/>
    </source>
</evidence>
<evidence type="ECO:0000256" key="1">
    <source>
        <dbReference type="ARBA" id="ARBA00000900"/>
    </source>
</evidence>
<evidence type="ECO:0000256" key="4">
    <source>
        <dbReference type="ARBA" id="ARBA00012483"/>
    </source>
</evidence>
<organism evidence="18 19">
    <name type="scientific">Gossypium hirsutum</name>
    <name type="common">Upland cotton</name>
    <name type="synonym">Gossypium mexicanum</name>
    <dbReference type="NCBI Taxonomy" id="3635"/>
    <lineage>
        <taxon>Eukaryota</taxon>
        <taxon>Viridiplantae</taxon>
        <taxon>Streptophyta</taxon>
        <taxon>Embryophyta</taxon>
        <taxon>Tracheophyta</taxon>
        <taxon>Spermatophyta</taxon>
        <taxon>Magnoliopsida</taxon>
        <taxon>eudicotyledons</taxon>
        <taxon>Gunneridae</taxon>
        <taxon>Pentapetalae</taxon>
        <taxon>rosids</taxon>
        <taxon>malvids</taxon>
        <taxon>Malvales</taxon>
        <taxon>Malvaceae</taxon>
        <taxon>Malvoideae</taxon>
        <taxon>Gossypium</taxon>
    </lineage>
</organism>
<evidence type="ECO:0000313" key="19">
    <source>
        <dbReference type="RefSeq" id="XP_016743222.1"/>
    </source>
</evidence>
<keyword evidence="6 16" id="KW-0812">Transmembrane</keyword>
<dbReference type="InterPro" id="IPR001841">
    <property type="entry name" value="Znf_RING"/>
</dbReference>
<evidence type="ECO:0000259" key="17">
    <source>
        <dbReference type="PROSITE" id="PS50089"/>
    </source>
</evidence>
<keyword evidence="5" id="KW-0808">Transferase</keyword>
<keyword evidence="8" id="KW-0732">Signal</keyword>
<dbReference type="GO" id="GO:0061630">
    <property type="term" value="F:ubiquitin protein ligase activity"/>
    <property type="evidence" value="ECO:0007669"/>
    <property type="project" value="UniProtKB-EC"/>
</dbReference>
<comment type="pathway">
    <text evidence="3">Protein modification; protein ubiquitination.</text>
</comment>
<keyword evidence="9 15" id="KW-0863">Zinc-finger</keyword>
<dbReference type="PROSITE" id="PS50089">
    <property type="entry name" value="ZF_RING_2"/>
    <property type="match status" value="1"/>
</dbReference>
<comment type="catalytic activity">
    <reaction evidence="1">
        <text>S-ubiquitinyl-[E2 ubiquitin-conjugating enzyme]-L-cysteine + [acceptor protein]-L-lysine = [E2 ubiquitin-conjugating enzyme]-L-cysteine + N(6)-ubiquitinyl-[acceptor protein]-L-lysine.</text>
        <dbReference type="EC" id="2.3.2.27"/>
    </reaction>
</comment>
<keyword evidence="18" id="KW-1185">Reference proteome</keyword>
<evidence type="ECO:0000256" key="12">
    <source>
        <dbReference type="ARBA" id="ARBA00022989"/>
    </source>
</evidence>
<evidence type="ECO:0000256" key="15">
    <source>
        <dbReference type="PROSITE-ProRule" id="PRU00175"/>
    </source>
</evidence>
<dbReference type="GeneID" id="107952483"/>
<dbReference type="InterPro" id="IPR025287">
    <property type="entry name" value="WAK_GUB"/>
</dbReference>
<dbReference type="Gene3D" id="3.30.40.10">
    <property type="entry name" value="Zinc/RING finger domain, C3HC4 (zinc finger)"/>
    <property type="match status" value="1"/>
</dbReference>
<keyword evidence="12 16" id="KW-1133">Transmembrane helix</keyword>
<dbReference type="InterPro" id="IPR013083">
    <property type="entry name" value="Znf_RING/FYVE/PHD"/>
</dbReference>
<feature type="transmembrane region" description="Helical" evidence="16">
    <location>
        <begin position="267"/>
        <end position="289"/>
    </location>
</feature>
<reference evidence="19" key="2">
    <citation type="submission" date="2025-08" db="UniProtKB">
        <authorList>
            <consortium name="RefSeq"/>
        </authorList>
    </citation>
    <scope>IDENTIFICATION</scope>
</reference>
<dbReference type="InterPro" id="IPR046948">
    <property type="entry name" value="ATL20-22-like"/>
</dbReference>
<dbReference type="PANTHER" id="PTHR46279:SF6">
    <property type="entry name" value="RING-TYPE E3 UBIQUITIN TRANSFERASE"/>
    <property type="match status" value="1"/>
</dbReference>
<dbReference type="PaxDb" id="3635-A0A1U8NW83"/>
<evidence type="ECO:0000256" key="6">
    <source>
        <dbReference type="ARBA" id="ARBA00022692"/>
    </source>
</evidence>
<name>A0A1U8NW83_GOSHI</name>
<proteinExistence type="inferred from homology"/>
<evidence type="ECO:0000256" key="10">
    <source>
        <dbReference type="ARBA" id="ARBA00022786"/>
    </source>
</evidence>
<feature type="transmembrane region" description="Helical" evidence="16">
    <location>
        <begin position="243"/>
        <end position="261"/>
    </location>
</feature>
<evidence type="ECO:0000256" key="14">
    <source>
        <dbReference type="ARBA" id="ARBA00024209"/>
    </source>
</evidence>
<evidence type="ECO:0000256" key="13">
    <source>
        <dbReference type="ARBA" id="ARBA00023136"/>
    </source>
</evidence>
<dbReference type="GO" id="GO:0008270">
    <property type="term" value="F:zinc ion binding"/>
    <property type="evidence" value="ECO:0007669"/>
    <property type="project" value="UniProtKB-KW"/>
</dbReference>
<dbReference type="SMART" id="SM00184">
    <property type="entry name" value="RING"/>
    <property type="match status" value="1"/>
</dbReference>
<keyword evidence="7" id="KW-0479">Metal-binding</keyword>
<evidence type="ECO:0000256" key="3">
    <source>
        <dbReference type="ARBA" id="ARBA00004906"/>
    </source>
</evidence>
<keyword evidence="10" id="KW-0833">Ubl conjugation pathway</keyword>
<dbReference type="RefSeq" id="XP_016743222.1">
    <property type="nucleotide sequence ID" value="XM_016887733.1"/>
</dbReference>
<dbReference type="CDD" id="cd16461">
    <property type="entry name" value="RING-H2_EL5-like"/>
    <property type="match status" value="1"/>
</dbReference>
<dbReference type="Pfam" id="PF13947">
    <property type="entry name" value="GUB_WAK_bind"/>
    <property type="match status" value="1"/>
</dbReference>
<dbReference type="GO" id="GO:0016020">
    <property type="term" value="C:membrane"/>
    <property type="evidence" value="ECO:0007669"/>
    <property type="project" value="UniProtKB-SubCell"/>
</dbReference>
<protein>
    <recommendedName>
        <fullName evidence="4">RING-type E3 ubiquitin transferase</fullName>
        <ecNumber evidence="4">2.3.2.27</ecNumber>
    </recommendedName>
</protein>
<feature type="domain" description="RING-type" evidence="17">
    <location>
        <begin position="348"/>
        <end position="390"/>
    </location>
</feature>
<dbReference type="KEGG" id="ghi:107952483"/>
<accession>A0A1U8NW83</accession>
<evidence type="ECO:0000256" key="11">
    <source>
        <dbReference type="ARBA" id="ARBA00022833"/>
    </source>
</evidence>
<dbReference type="GO" id="GO:0030247">
    <property type="term" value="F:polysaccharide binding"/>
    <property type="evidence" value="ECO:0007669"/>
    <property type="project" value="InterPro"/>
</dbReference>
<dbReference type="SUPFAM" id="SSF57850">
    <property type="entry name" value="RING/U-box"/>
    <property type="match status" value="1"/>
</dbReference>